<evidence type="ECO:0000313" key="2">
    <source>
        <dbReference type="Proteomes" id="UP000318478"/>
    </source>
</evidence>
<gene>
    <name evidence="1" type="ORF">Pla123a_33910</name>
</gene>
<dbReference type="Proteomes" id="UP000318478">
    <property type="component" value="Unassembled WGS sequence"/>
</dbReference>
<organism evidence="1 2">
    <name type="scientific">Posidoniimonas polymericola</name>
    <dbReference type="NCBI Taxonomy" id="2528002"/>
    <lineage>
        <taxon>Bacteria</taxon>
        <taxon>Pseudomonadati</taxon>
        <taxon>Planctomycetota</taxon>
        <taxon>Planctomycetia</taxon>
        <taxon>Pirellulales</taxon>
        <taxon>Lacipirellulaceae</taxon>
        <taxon>Posidoniimonas</taxon>
    </lineage>
</organism>
<dbReference type="AlphaFoldDB" id="A0A5C5YI76"/>
<evidence type="ECO:0008006" key="3">
    <source>
        <dbReference type="Google" id="ProtNLM"/>
    </source>
</evidence>
<dbReference type="Pfam" id="PF13366">
    <property type="entry name" value="PDDEXK_3"/>
    <property type="match status" value="1"/>
</dbReference>
<name>A0A5C5YI76_9BACT</name>
<dbReference type="RefSeq" id="WP_146589046.1">
    <property type="nucleotide sequence ID" value="NZ_SJPO01000008.1"/>
</dbReference>
<keyword evidence="2" id="KW-1185">Reference proteome</keyword>
<dbReference type="EMBL" id="SJPO01000008">
    <property type="protein sequence ID" value="TWT74567.1"/>
    <property type="molecule type" value="Genomic_DNA"/>
</dbReference>
<reference evidence="1 2" key="1">
    <citation type="submission" date="2019-02" db="EMBL/GenBank/DDBJ databases">
        <title>Deep-cultivation of Planctomycetes and their phenomic and genomic characterization uncovers novel biology.</title>
        <authorList>
            <person name="Wiegand S."/>
            <person name="Jogler M."/>
            <person name="Boedeker C."/>
            <person name="Pinto D."/>
            <person name="Vollmers J."/>
            <person name="Rivas-Marin E."/>
            <person name="Kohn T."/>
            <person name="Peeters S.H."/>
            <person name="Heuer A."/>
            <person name="Rast P."/>
            <person name="Oberbeckmann S."/>
            <person name="Bunk B."/>
            <person name="Jeske O."/>
            <person name="Meyerdierks A."/>
            <person name="Storesund J.E."/>
            <person name="Kallscheuer N."/>
            <person name="Luecker S."/>
            <person name="Lage O.M."/>
            <person name="Pohl T."/>
            <person name="Merkel B.J."/>
            <person name="Hornburger P."/>
            <person name="Mueller R.-W."/>
            <person name="Bruemmer F."/>
            <person name="Labrenz M."/>
            <person name="Spormann A.M."/>
            <person name="Op Den Camp H."/>
            <person name="Overmann J."/>
            <person name="Amann R."/>
            <person name="Jetten M.S.M."/>
            <person name="Mascher T."/>
            <person name="Medema M.H."/>
            <person name="Devos D.P."/>
            <person name="Kaster A.-K."/>
            <person name="Ovreas L."/>
            <person name="Rohde M."/>
            <person name="Galperin M.Y."/>
            <person name="Jogler C."/>
        </authorList>
    </citation>
    <scope>NUCLEOTIDE SEQUENCE [LARGE SCALE GENOMIC DNA]</scope>
    <source>
        <strain evidence="1 2">Pla123a</strain>
    </source>
</reference>
<evidence type="ECO:0000313" key="1">
    <source>
        <dbReference type="EMBL" id="TWT74567.1"/>
    </source>
</evidence>
<sequence>MREPDAELDQLAAEVVDAALEVHKILGPGFLESTYEEALCIELELRGVAFERQKPVALRYKGRPVGDARLDLLVGERLVVELKATEALHPIHHAKVINYLKATELELGLLINFHVVLLKDGIKRVVLT</sequence>
<proteinExistence type="predicted"/>
<comment type="caution">
    <text evidence="1">The sequence shown here is derived from an EMBL/GenBank/DDBJ whole genome shotgun (WGS) entry which is preliminary data.</text>
</comment>
<protein>
    <recommendedName>
        <fullName evidence="3">GxxExxY protein</fullName>
    </recommendedName>
</protein>
<dbReference type="OrthoDB" id="9806869at2"/>
<dbReference type="InterPro" id="IPR026350">
    <property type="entry name" value="GxxExxY"/>
</dbReference>
<accession>A0A5C5YI76</accession>
<dbReference type="NCBIfam" id="TIGR04256">
    <property type="entry name" value="GxxExxY"/>
    <property type="match status" value="1"/>
</dbReference>